<dbReference type="OrthoDB" id="8950604at2759"/>
<dbReference type="EMBL" id="QCYY01002390">
    <property type="protein sequence ID" value="ROT70743.1"/>
    <property type="molecule type" value="Genomic_DNA"/>
</dbReference>
<dbReference type="InterPro" id="IPR016187">
    <property type="entry name" value="CTDL_fold"/>
</dbReference>
<reference evidence="1 2" key="2">
    <citation type="submission" date="2019-01" db="EMBL/GenBank/DDBJ databases">
        <title>The decoding of complex shrimp genome reveals the adaptation for benthos swimmer, frequently molting mechanism and breeding impact on genome.</title>
        <authorList>
            <person name="Sun Y."/>
            <person name="Gao Y."/>
            <person name="Yu Y."/>
        </authorList>
    </citation>
    <scope>NUCLEOTIDE SEQUENCE [LARGE SCALE GENOMIC DNA]</scope>
    <source>
        <tissue evidence="1">Muscle</tissue>
    </source>
</reference>
<dbReference type="InterPro" id="IPR016186">
    <property type="entry name" value="C-type_lectin-like/link_sf"/>
</dbReference>
<protein>
    <recommendedName>
        <fullName evidence="3">C-type lectin domain-containing protein</fullName>
    </recommendedName>
</protein>
<evidence type="ECO:0000313" key="1">
    <source>
        <dbReference type="EMBL" id="ROT70743.1"/>
    </source>
</evidence>
<comment type="caution">
    <text evidence="1">The sequence shown here is derived from an EMBL/GenBank/DDBJ whole genome shotgun (WGS) entry which is preliminary data.</text>
</comment>
<dbReference type="AlphaFoldDB" id="A0A423T2V3"/>
<dbReference type="Gene3D" id="3.10.100.10">
    <property type="entry name" value="Mannose-Binding Protein A, subunit A"/>
    <property type="match status" value="1"/>
</dbReference>
<dbReference type="Proteomes" id="UP000283509">
    <property type="component" value="Unassembled WGS sequence"/>
</dbReference>
<sequence>MVSPSTDRSCSRRPSASRSRLEAHSTMWSPLLLLATGSCLLASATSAVVASGDPQSVTKSIVKNSLAEAATELETSTGNYENALACPAPFRIVGSECFAFLLEDVAWEAARTKCLQMGADLAEPADLTQLRLYVGNRFRE</sequence>
<accession>A0A423T2V3</accession>
<name>A0A423T2V3_PENVA</name>
<dbReference type="SUPFAM" id="SSF56436">
    <property type="entry name" value="C-type lectin-like"/>
    <property type="match status" value="1"/>
</dbReference>
<proteinExistence type="predicted"/>
<evidence type="ECO:0008006" key="3">
    <source>
        <dbReference type="Google" id="ProtNLM"/>
    </source>
</evidence>
<evidence type="ECO:0000313" key="2">
    <source>
        <dbReference type="Proteomes" id="UP000283509"/>
    </source>
</evidence>
<reference evidence="1 2" key="1">
    <citation type="submission" date="2018-04" db="EMBL/GenBank/DDBJ databases">
        <authorList>
            <person name="Zhang X."/>
            <person name="Yuan J."/>
            <person name="Li F."/>
            <person name="Xiang J."/>
        </authorList>
    </citation>
    <scope>NUCLEOTIDE SEQUENCE [LARGE SCALE GENOMIC DNA]</scope>
    <source>
        <tissue evidence="1">Muscle</tissue>
    </source>
</reference>
<gene>
    <name evidence="1" type="ORF">C7M84_010963</name>
</gene>
<keyword evidence="2" id="KW-1185">Reference proteome</keyword>
<organism evidence="1 2">
    <name type="scientific">Penaeus vannamei</name>
    <name type="common">Whiteleg shrimp</name>
    <name type="synonym">Litopenaeus vannamei</name>
    <dbReference type="NCBI Taxonomy" id="6689"/>
    <lineage>
        <taxon>Eukaryota</taxon>
        <taxon>Metazoa</taxon>
        <taxon>Ecdysozoa</taxon>
        <taxon>Arthropoda</taxon>
        <taxon>Crustacea</taxon>
        <taxon>Multicrustacea</taxon>
        <taxon>Malacostraca</taxon>
        <taxon>Eumalacostraca</taxon>
        <taxon>Eucarida</taxon>
        <taxon>Decapoda</taxon>
        <taxon>Dendrobranchiata</taxon>
        <taxon>Penaeoidea</taxon>
        <taxon>Penaeidae</taxon>
        <taxon>Penaeus</taxon>
    </lineage>
</organism>